<organism evidence="3 4">
    <name type="scientific">Rhodoferax ferrireducens</name>
    <dbReference type="NCBI Taxonomy" id="192843"/>
    <lineage>
        <taxon>Bacteria</taxon>
        <taxon>Pseudomonadati</taxon>
        <taxon>Pseudomonadota</taxon>
        <taxon>Betaproteobacteria</taxon>
        <taxon>Burkholderiales</taxon>
        <taxon>Comamonadaceae</taxon>
        <taxon>Rhodoferax</taxon>
    </lineage>
</organism>
<dbReference type="EMBL" id="JAVDXT010000001">
    <property type="protein sequence ID" value="MDR7375818.1"/>
    <property type="molecule type" value="Genomic_DNA"/>
</dbReference>
<sequence length="159" mass="16884">MASLSIPDTVAAQAADWTARLSAADPLERDNARAGFAAWQQQDPLHAAAAERMQQVMDRMASLRSASGGHPGPARAAFQAAFNPTKNPPTGRRSKRVAAVLALVLALVLPGWLVWQAYPPSYIAADLRTGTGQWQTRTLADGSRITLGSGSAVNLHFDP</sequence>
<dbReference type="Pfam" id="PF16220">
    <property type="entry name" value="DUF4880"/>
    <property type="match status" value="1"/>
</dbReference>
<keyword evidence="1" id="KW-0812">Transmembrane</keyword>
<reference evidence="3 4" key="1">
    <citation type="submission" date="2023-07" db="EMBL/GenBank/DDBJ databases">
        <title>Sorghum-associated microbial communities from plants grown in Nebraska, USA.</title>
        <authorList>
            <person name="Schachtman D."/>
        </authorList>
    </citation>
    <scope>NUCLEOTIDE SEQUENCE [LARGE SCALE GENOMIC DNA]</scope>
    <source>
        <strain evidence="3 4">BE313</strain>
    </source>
</reference>
<feature type="transmembrane region" description="Helical" evidence="1">
    <location>
        <begin position="97"/>
        <end position="118"/>
    </location>
</feature>
<dbReference type="InterPro" id="IPR032623">
    <property type="entry name" value="FecR_N"/>
</dbReference>
<evidence type="ECO:0000313" key="3">
    <source>
        <dbReference type="EMBL" id="MDR7375818.1"/>
    </source>
</evidence>
<comment type="caution">
    <text evidence="3">The sequence shown here is derived from an EMBL/GenBank/DDBJ whole genome shotgun (WGS) entry which is preliminary data.</text>
</comment>
<gene>
    <name evidence="3" type="ORF">J2X19_000476</name>
</gene>
<evidence type="ECO:0000259" key="2">
    <source>
        <dbReference type="Pfam" id="PF16220"/>
    </source>
</evidence>
<proteinExistence type="predicted"/>
<name>A0ABU2C3C1_9BURK</name>
<keyword evidence="1" id="KW-1133">Transmembrane helix</keyword>
<feature type="domain" description="FecR N-terminal" evidence="2">
    <location>
        <begin position="13"/>
        <end position="56"/>
    </location>
</feature>
<dbReference type="RefSeq" id="WP_310370304.1">
    <property type="nucleotide sequence ID" value="NZ_JAVDXT010000001.1"/>
</dbReference>
<accession>A0ABU2C3C1</accession>
<keyword evidence="1" id="KW-0472">Membrane</keyword>
<dbReference type="Proteomes" id="UP001180487">
    <property type="component" value="Unassembled WGS sequence"/>
</dbReference>
<protein>
    <submittedName>
        <fullName evidence="3">Ferric-dicitrate binding protein FerR (Iron transport regulator)</fullName>
    </submittedName>
</protein>
<evidence type="ECO:0000256" key="1">
    <source>
        <dbReference type="SAM" id="Phobius"/>
    </source>
</evidence>
<keyword evidence="4" id="KW-1185">Reference proteome</keyword>
<evidence type="ECO:0000313" key="4">
    <source>
        <dbReference type="Proteomes" id="UP001180487"/>
    </source>
</evidence>